<dbReference type="InterPro" id="IPR001102">
    <property type="entry name" value="Transglutaminase_N"/>
</dbReference>
<evidence type="ECO:0000313" key="4">
    <source>
        <dbReference type="RefSeq" id="XP_013921009.1"/>
    </source>
</evidence>
<dbReference type="InterPro" id="IPR014756">
    <property type="entry name" value="Ig_E-set"/>
</dbReference>
<dbReference type="SUPFAM" id="SSF81296">
    <property type="entry name" value="E set domains"/>
    <property type="match status" value="1"/>
</dbReference>
<evidence type="ECO:0000259" key="2">
    <source>
        <dbReference type="Pfam" id="PF00868"/>
    </source>
</evidence>
<dbReference type="PANTHER" id="PTHR11590:SF49">
    <property type="entry name" value="PROTEIN-GLUTAMINE GAMMA-GLUTAMYLTRANSFERASE K"/>
    <property type="match status" value="1"/>
</dbReference>
<dbReference type="GO" id="GO:0003810">
    <property type="term" value="F:protein-glutamine gamma-glutamyltransferase activity"/>
    <property type="evidence" value="ECO:0007669"/>
    <property type="project" value="TreeGrafter"/>
</dbReference>
<gene>
    <name evidence="4" type="primary">LOC106548200</name>
</gene>
<dbReference type="OrthoDB" id="437511at2759"/>
<sequence length="242" mass="27406">MPVSDPRGDAGRWANVSYRVRQPSAPEPAPRRKKYWFHKFCRCCAGHRDDTDWTPAPGEVPGARRTDPVIREGMLVIQKIDLMSGRTGSNRRAHHTDEYEYDNLIIRRGQPFEMKLHFQQPYDSEDHRVCLEFLVGSSPQASKGTHILVPVGGSLPSPAWSAEMISSDDNTMSIRVCPSPRAVIGKYQFSVKTRSKAGEYAAPFDPKNEVYILFNPWCPEIRTSPTLMAFRKAVKTLLFLQA</sequence>
<dbReference type="Gene3D" id="2.60.40.10">
    <property type="entry name" value="Immunoglobulins"/>
    <property type="match status" value="1"/>
</dbReference>
<reference evidence="4" key="1">
    <citation type="submission" date="2025-08" db="UniProtKB">
        <authorList>
            <consortium name="RefSeq"/>
        </authorList>
    </citation>
    <scope>IDENTIFICATION</scope>
    <source>
        <tissue evidence="4">Skeletal muscle</tissue>
    </source>
</reference>
<dbReference type="PANTHER" id="PTHR11590">
    <property type="entry name" value="PROTEIN-GLUTAMINE GAMMA-GLUTAMYLTRANSFERASE"/>
    <property type="match status" value="1"/>
</dbReference>
<dbReference type="Proteomes" id="UP000504617">
    <property type="component" value="Unplaced"/>
</dbReference>
<accession>A0A6I9XXP3</accession>
<evidence type="ECO:0000256" key="1">
    <source>
        <dbReference type="ARBA" id="ARBA00005968"/>
    </source>
</evidence>
<keyword evidence="3" id="KW-1185">Reference proteome</keyword>
<protein>
    <submittedName>
        <fullName evidence="4">Protein-glutamine gamma-glutamyltransferase K-like</fullName>
    </submittedName>
</protein>
<dbReference type="Pfam" id="PF00868">
    <property type="entry name" value="Transglut_N"/>
    <property type="match status" value="1"/>
</dbReference>
<dbReference type="RefSeq" id="XP_013921009.1">
    <property type="nucleotide sequence ID" value="XM_014065534.1"/>
</dbReference>
<dbReference type="FunFam" id="2.60.40.10:FF:001143">
    <property type="entry name" value="Protein-glutamine gamma-glutamyltransferase K"/>
    <property type="match status" value="1"/>
</dbReference>
<comment type="similarity">
    <text evidence="1">Belongs to the transglutaminase superfamily. Transglutaminase family.</text>
</comment>
<feature type="domain" description="Transglutaminase N-terminal" evidence="2">
    <location>
        <begin position="80"/>
        <end position="193"/>
    </location>
</feature>
<dbReference type="KEGG" id="tsr:106548200"/>
<dbReference type="InterPro" id="IPR050779">
    <property type="entry name" value="Transglutaminase"/>
</dbReference>
<dbReference type="GeneID" id="106548200"/>
<evidence type="ECO:0000313" key="3">
    <source>
        <dbReference type="Proteomes" id="UP000504617"/>
    </source>
</evidence>
<organism evidence="3 4">
    <name type="scientific">Thamnophis sirtalis</name>
    <dbReference type="NCBI Taxonomy" id="35019"/>
    <lineage>
        <taxon>Eukaryota</taxon>
        <taxon>Metazoa</taxon>
        <taxon>Chordata</taxon>
        <taxon>Craniata</taxon>
        <taxon>Vertebrata</taxon>
        <taxon>Euteleostomi</taxon>
        <taxon>Lepidosauria</taxon>
        <taxon>Squamata</taxon>
        <taxon>Bifurcata</taxon>
        <taxon>Unidentata</taxon>
        <taxon>Episquamata</taxon>
        <taxon>Toxicofera</taxon>
        <taxon>Serpentes</taxon>
        <taxon>Colubroidea</taxon>
        <taxon>Colubridae</taxon>
        <taxon>Natricinae</taxon>
        <taxon>Thamnophis</taxon>
    </lineage>
</organism>
<dbReference type="InterPro" id="IPR013783">
    <property type="entry name" value="Ig-like_fold"/>
</dbReference>
<dbReference type="AlphaFoldDB" id="A0A6I9XXP3"/>
<proteinExistence type="inferred from homology"/>
<name>A0A6I9XXP3_9SAUR</name>